<protein>
    <submittedName>
        <fullName evidence="2">Uncharacterized protein</fullName>
    </submittedName>
</protein>
<dbReference type="AlphaFoldDB" id="A0A285D6E4"/>
<feature type="chain" id="PRO_5012538066" evidence="1">
    <location>
        <begin position="25"/>
        <end position="168"/>
    </location>
</feature>
<keyword evidence="3" id="KW-1185">Reference proteome</keyword>
<dbReference type="OrthoDB" id="2439167at2"/>
<evidence type="ECO:0000313" key="2">
    <source>
        <dbReference type="EMBL" id="SNX75404.1"/>
    </source>
</evidence>
<dbReference type="InterPro" id="IPR058968">
    <property type="entry name" value="YoqH-like"/>
</dbReference>
<dbReference type="RefSeq" id="WP_097160476.1">
    <property type="nucleotide sequence ID" value="NZ_JBEPMQ010000015.1"/>
</dbReference>
<organism evidence="2 3">
    <name type="scientific">Bacillus oleivorans</name>
    <dbReference type="NCBI Taxonomy" id="1448271"/>
    <lineage>
        <taxon>Bacteria</taxon>
        <taxon>Bacillati</taxon>
        <taxon>Bacillota</taxon>
        <taxon>Bacilli</taxon>
        <taxon>Bacillales</taxon>
        <taxon>Bacillaceae</taxon>
        <taxon>Bacillus</taxon>
    </lineage>
</organism>
<evidence type="ECO:0000256" key="1">
    <source>
        <dbReference type="SAM" id="SignalP"/>
    </source>
</evidence>
<dbReference type="Pfam" id="PF26349">
    <property type="entry name" value="YoqH"/>
    <property type="match status" value="1"/>
</dbReference>
<dbReference type="Proteomes" id="UP000219546">
    <property type="component" value="Unassembled WGS sequence"/>
</dbReference>
<evidence type="ECO:0000313" key="3">
    <source>
        <dbReference type="Proteomes" id="UP000219546"/>
    </source>
</evidence>
<feature type="signal peptide" evidence="1">
    <location>
        <begin position="1"/>
        <end position="24"/>
    </location>
</feature>
<name>A0A285D6E4_9BACI</name>
<accession>A0A285D6E4</accession>
<gene>
    <name evidence="2" type="ORF">SAMN05877753_11247</name>
</gene>
<keyword evidence="1" id="KW-0732">Signal</keyword>
<sequence>MIKKVISIGVMAVLILYHTGTIQAQTLTQVSYPCSVVLYPVKDVPNIQGVALITKVKKPYTDAPMSPVRERESVGIYADWLPSPSSFGEYDQYEGFAQVPGIISWRFKMYPVKEDTPSWFGGIPWAGKFDEISFGLPVNTRVQLRVSNSKTEKLGPAIMQNTLQGCHN</sequence>
<reference evidence="2 3" key="1">
    <citation type="submission" date="2017-08" db="EMBL/GenBank/DDBJ databases">
        <authorList>
            <person name="de Groot N.N."/>
        </authorList>
    </citation>
    <scope>NUCLEOTIDE SEQUENCE [LARGE SCALE GENOMIC DNA]</scope>
    <source>
        <strain evidence="2 3">JC228</strain>
    </source>
</reference>
<proteinExistence type="predicted"/>
<dbReference type="EMBL" id="OAOP01000012">
    <property type="protein sequence ID" value="SNX75404.1"/>
    <property type="molecule type" value="Genomic_DNA"/>
</dbReference>